<evidence type="ECO:0000313" key="4">
    <source>
        <dbReference type="Proteomes" id="UP000694544"/>
    </source>
</evidence>
<feature type="signal peptide" evidence="2">
    <location>
        <begin position="1"/>
        <end position="16"/>
    </location>
</feature>
<accession>A0A8C6G167</accession>
<protein>
    <submittedName>
        <fullName evidence="3">Uncharacterized protein</fullName>
    </submittedName>
</protein>
<keyword evidence="4" id="KW-1185">Reference proteome</keyword>
<reference evidence="3" key="2">
    <citation type="submission" date="2025-09" db="UniProtKB">
        <authorList>
            <consortium name="Ensembl"/>
        </authorList>
    </citation>
    <scope>IDENTIFICATION</scope>
</reference>
<dbReference type="Ensembl" id="ENSMMST00000035084.1">
    <property type="protein sequence ID" value="ENSMMSP00000031929.1"/>
    <property type="gene ID" value="ENSMMSG00000023683.1"/>
</dbReference>
<reference evidence="3" key="1">
    <citation type="submission" date="2025-08" db="UniProtKB">
        <authorList>
            <consortium name="Ensembl"/>
        </authorList>
    </citation>
    <scope>IDENTIFICATION</scope>
</reference>
<name>A0A8C6G167_MOSMO</name>
<evidence type="ECO:0000256" key="2">
    <source>
        <dbReference type="SAM" id="SignalP"/>
    </source>
</evidence>
<proteinExistence type="predicted"/>
<sequence length="76" mass="8349">MLLILLSVTLLALSSAQSLFDEGISEDFYPIYAETTPTKARLSSLSSPTFSKTSQTPSPKTWTTKTSPRPTNPVIW</sequence>
<evidence type="ECO:0000256" key="1">
    <source>
        <dbReference type="SAM" id="MobiDB-lite"/>
    </source>
</evidence>
<evidence type="ECO:0000313" key="3">
    <source>
        <dbReference type="Ensembl" id="ENSMMSP00000031929.1"/>
    </source>
</evidence>
<feature type="chain" id="PRO_5034650479" evidence="2">
    <location>
        <begin position="17"/>
        <end position="76"/>
    </location>
</feature>
<feature type="compositionally biased region" description="Low complexity" evidence="1">
    <location>
        <begin position="43"/>
        <end position="69"/>
    </location>
</feature>
<organism evidence="3 4">
    <name type="scientific">Moschus moschiferus</name>
    <name type="common">Siberian musk deer</name>
    <name type="synonym">Moschus sibiricus</name>
    <dbReference type="NCBI Taxonomy" id="68415"/>
    <lineage>
        <taxon>Eukaryota</taxon>
        <taxon>Metazoa</taxon>
        <taxon>Chordata</taxon>
        <taxon>Craniata</taxon>
        <taxon>Vertebrata</taxon>
        <taxon>Euteleostomi</taxon>
        <taxon>Mammalia</taxon>
        <taxon>Eutheria</taxon>
        <taxon>Laurasiatheria</taxon>
        <taxon>Artiodactyla</taxon>
        <taxon>Ruminantia</taxon>
        <taxon>Pecora</taxon>
        <taxon>Moschidae</taxon>
        <taxon>Moschus</taxon>
    </lineage>
</organism>
<feature type="region of interest" description="Disordered" evidence="1">
    <location>
        <begin position="43"/>
        <end position="76"/>
    </location>
</feature>
<keyword evidence="2" id="KW-0732">Signal</keyword>
<dbReference type="AlphaFoldDB" id="A0A8C6G167"/>
<dbReference type="GeneTree" id="ENSGT01010000228995"/>
<dbReference type="Proteomes" id="UP000694544">
    <property type="component" value="Unplaced"/>
</dbReference>